<dbReference type="InterPro" id="IPR000253">
    <property type="entry name" value="FHA_dom"/>
</dbReference>
<dbReference type="Proteomes" id="UP001152803">
    <property type="component" value="Unassembled WGS sequence"/>
</dbReference>
<dbReference type="PANTHER" id="PTHR15715">
    <property type="entry name" value="CENTROSOMAL PROTEIN OF 170 KDA"/>
    <property type="match status" value="1"/>
</dbReference>
<dbReference type="InterPro" id="IPR008984">
    <property type="entry name" value="SMAD_FHA_dom_sf"/>
</dbReference>
<dbReference type="SUPFAM" id="SSF49879">
    <property type="entry name" value="SMAD/FHA domain"/>
    <property type="match status" value="1"/>
</dbReference>
<feature type="compositionally biased region" description="Low complexity" evidence="2">
    <location>
        <begin position="1080"/>
        <end position="1093"/>
    </location>
</feature>
<name>A0A9Q1CVW3_CONCO</name>
<feature type="compositionally biased region" description="Basic and acidic residues" evidence="2">
    <location>
        <begin position="859"/>
        <end position="871"/>
    </location>
</feature>
<dbReference type="Pfam" id="PF00498">
    <property type="entry name" value="FHA"/>
    <property type="match status" value="1"/>
</dbReference>
<feature type="compositionally biased region" description="Pro residues" evidence="2">
    <location>
        <begin position="874"/>
        <end position="884"/>
    </location>
</feature>
<dbReference type="AlphaFoldDB" id="A0A9Q1CVW3"/>
<dbReference type="Pfam" id="PF15308">
    <property type="entry name" value="CEP170_C"/>
    <property type="match status" value="2"/>
</dbReference>
<feature type="compositionally biased region" description="Basic and acidic residues" evidence="2">
    <location>
        <begin position="285"/>
        <end position="294"/>
    </location>
</feature>
<dbReference type="Gene3D" id="2.60.200.20">
    <property type="match status" value="1"/>
</dbReference>
<dbReference type="GO" id="GO:0005814">
    <property type="term" value="C:centriole"/>
    <property type="evidence" value="ECO:0007669"/>
    <property type="project" value="TreeGrafter"/>
</dbReference>
<sequence>MSLTSWFLVSSGGTRHRLPREMIFVGRDDCELMLQSRSVDKQHAVINYEAASDQHKVKDLGSLNGTFVNDTRIQEQMYFTLKMDDKLRFGYDILFSTTLLLSEAASLWQAVHSGGFPAMATAPPPLCSRGPLQLCLLGRHYLPSMLTSSRAAGLHSHTNLFTVVRGELQVPEEALKHEKFSSQLQLSKKPSNGESPKTAKSPVATPPESKAVEGASEGPSKPADPHKGEEKMAGDIAALHRGTPLYGQPSWWGDDDADDENSFKQETKSSSKKLENGGAGSGEAQRCESAKDDGMCSLSSEPSYFEIPSKEAQKVESSIHEVPTKDTEGVAVTSATAVAPPAGARATPPSPSSSTAPPPGRKSSLQGGPALSSLQAAIMASESKVADWLAQTHPPLAHREAGRQDGQSVQSDMVAQLRRLKGSKHEDGTQSDSENVAGPRLGSRRPAVEDRLQTGPGRAGQGVARGREGTGPVSRKAFMIEFFDEANPRKRRSYSFSQTAPLLGEGPSPTPPSRRGPGDCSQGGVSAGVASAMAAVAPTAARLLLKQRSEDPSAPGRGPTPAAQQTGPADQPKTAPRPTEKDHEDDQSDKGTYTIELDKPSAEEDEARRMIDKVFGVEGNHDPTKTKTGRPEHLQEDAKARQTSGTGETKPPGCSGSEILPEDMVAVGNSSWVSQWASLAANHTRTDPEGSGGETLAFVQEKEADASESGQSAVGSGHTERRRRALPQLPGEGRSSSSIGEKQDTEPQEKEGQSSLRDRPPRAGPRGAAGATATQAKPTPGRPPGGGETRAEDLQAEDKKPLVRQGSFTVEKPSAHVSQALIPRIAQGPPSRQRSDSGGSMDTVALLRDTEAVMAFLEARLRDGGETDPRRPPRPACPAPPGPRRPGRAQERPKRRTLSSLHKEKSSAAASAGAREPLERRPKPRPSAPPGPRHRQPSLDLTDDDITSSLPHSAFSSDQEAGSARSGRALTSTDDLLQSKMAAGARAGSGPRPRPTRTSMLRRARLGDASDTELGDADRASVASEVSTTSSTSKQPSGRKALSRIDLLAQPRRTRAPLSTRSDSEATAPRGSARVSAETALRLGLRSGAAADAKPPARLRANSVTKLPDAKAKPPASLHSASPAPSRWRRLPPEYASTSEDEFGSNRSSQKPGRLRPAAPCGGPVWGAPPLPRPAAPGS</sequence>
<feature type="compositionally biased region" description="Pro residues" evidence="2">
    <location>
        <begin position="1167"/>
        <end position="1179"/>
    </location>
</feature>
<feature type="compositionally biased region" description="Basic and acidic residues" evidence="2">
    <location>
        <begin position="308"/>
        <end position="328"/>
    </location>
</feature>
<dbReference type="EMBL" id="JAFJMO010000018">
    <property type="protein sequence ID" value="KAJ8250221.1"/>
    <property type="molecule type" value="Genomic_DNA"/>
</dbReference>
<reference evidence="4" key="1">
    <citation type="journal article" date="2023" name="Science">
        <title>Genome structures resolve the early diversification of teleost fishes.</title>
        <authorList>
            <person name="Parey E."/>
            <person name="Louis A."/>
            <person name="Montfort J."/>
            <person name="Bouchez O."/>
            <person name="Roques C."/>
            <person name="Iampietro C."/>
            <person name="Lluch J."/>
            <person name="Castinel A."/>
            <person name="Donnadieu C."/>
            <person name="Desvignes T."/>
            <person name="Floi Bucao C."/>
            <person name="Jouanno E."/>
            <person name="Wen M."/>
            <person name="Mejri S."/>
            <person name="Dirks R."/>
            <person name="Jansen H."/>
            <person name="Henkel C."/>
            <person name="Chen W.J."/>
            <person name="Zahm M."/>
            <person name="Cabau C."/>
            <person name="Klopp C."/>
            <person name="Thompson A.W."/>
            <person name="Robinson-Rechavi M."/>
            <person name="Braasch I."/>
            <person name="Lecointre G."/>
            <person name="Bobe J."/>
            <person name="Postlethwait J.H."/>
            <person name="Berthelot C."/>
            <person name="Roest Crollius H."/>
            <person name="Guiguen Y."/>
        </authorList>
    </citation>
    <scope>NUCLEOTIDE SEQUENCE</scope>
    <source>
        <strain evidence="4">Concon-B</strain>
    </source>
</reference>
<dbReference type="PROSITE" id="PS50006">
    <property type="entry name" value="FHA_DOMAIN"/>
    <property type="match status" value="1"/>
</dbReference>
<dbReference type="InterPro" id="IPR051176">
    <property type="entry name" value="Cent_Immune-Sig_Mod"/>
</dbReference>
<feature type="compositionally biased region" description="Basic and acidic residues" evidence="2">
    <location>
        <begin position="596"/>
        <end position="612"/>
    </location>
</feature>
<proteinExistence type="inferred from homology"/>
<feature type="region of interest" description="Disordered" evidence="2">
    <location>
        <begin position="542"/>
        <end position="662"/>
    </location>
</feature>
<feature type="compositionally biased region" description="Low complexity" evidence="2">
    <location>
        <begin position="764"/>
        <end position="779"/>
    </location>
</feature>
<feature type="compositionally biased region" description="Basic and acidic residues" evidence="2">
    <location>
        <begin position="619"/>
        <end position="640"/>
    </location>
</feature>
<feature type="compositionally biased region" description="Low complexity" evidence="2">
    <location>
        <begin position="982"/>
        <end position="999"/>
    </location>
</feature>
<dbReference type="PANTHER" id="PTHR15715:SF17">
    <property type="entry name" value="CENTROSOMAL PROTEIN OF 170 KDA"/>
    <property type="match status" value="1"/>
</dbReference>
<dbReference type="SMART" id="SM00240">
    <property type="entry name" value="FHA"/>
    <property type="match status" value="1"/>
</dbReference>
<feature type="compositionally biased region" description="Polar residues" evidence="2">
    <location>
        <begin position="181"/>
        <end position="195"/>
    </location>
</feature>
<evidence type="ECO:0000313" key="5">
    <source>
        <dbReference type="Proteomes" id="UP001152803"/>
    </source>
</evidence>
<dbReference type="OrthoDB" id="444265at2759"/>
<feature type="compositionally biased region" description="Low complexity" evidence="2">
    <location>
        <begin position="1020"/>
        <end position="1033"/>
    </location>
</feature>
<feature type="compositionally biased region" description="Basic and acidic residues" evidence="2">
    <location>
        <begin position="741"/>
        <end position="761"/>
    </location>
</feature>
<feature type="region of interest" description="Disordered" evidence="2">
    <location>
        <begin position="178"/>
        <end position="229"/>
    </location>
</feature>
<feature type="region of interest" description="Disordered" evidence="2">
    <location>
        <begin position="242"/>
        <end position="376"/>
    </location>
</feature>
<feature type="compositionally biased region" description="Pro residues" evidence="2">
    <location>
        <begin position="348"/>
        <end position="360"/>
    </location>
</feature>
<dbReference type="InterPro" id="IPR029300">
    <property type="entry name" value="CEP170_C"/>
</dbReference>
<feature type="compositionally biased region" description="Low complexity" evidence="2">
    <location>
        <begin position="1113"/>
        <end position="1126"/>
    </location>
</feature>
<accession>A0A9Q1CVW3</accession>
<comment type="similarity">
    <text evidence="1">Belongs to the CEP170 family.</text>
</comment>
<feature type="compositionally biased region" description="Basic and acidic residues" evidence="2">
    <location>
        <begin position="789"/>
        <end position="801"/>
    </location>
</feature>
<organism evidence="4 5">
    <name type="scientific">Conger conger</name>
    <name type="common">Conger eel</name>
    <name type="synonym">Muraena conger</name>
    <dbReference type="NCBI Taxonomy" id="82655"/>
    <lineage>
        <taxon>Eukaryota</taxon>
        <taxon>Metazoa</taxon>
        <taxon>Chordata</taxon>
        <taxon>Craniata</taxon>
        <taxon>Vertebrata</taxon>
        <taxon>Euteleostomi</taxon>
        <taxon>Actinopterygii</taxon>
        <taxon>Neopterygii</taxon>
        <taxon>Teleostei</taxon>
        <taxon>Anguilliformes</taxon>
        <taxon>Congridae</taxon>
        <taxon>Conger</taxon>
    </lineage>
</organism>
<feature type="region of interest" description="Disordered" evidence="2">
    <location>
        <begin position="681"/>
        <end position="1179"/>
    </location>
</feature>
<comment type="caution">
    <text evidence="4">The sequence shown here is derived from an EMBL/GenBank/DDBJ whole genome shotgun (WGS) entry which is preliminary data.</text>
</comment>
<feature type="region of interest" description="Disordered" evidence="2">
    <location>
        <begin position="389"/>
        <end position="529"/>
    </location>
</feature>
<feature type="domain" description="FHA" evidence="3">
    <location>
        <begin position="23"/>
        <end position="73"/>
    </location>
</feature>
<protein>
    <recommendedName>
        <fullName evidence="3">FHA domain-containing protein</fullName>
    </recommendedName>
</protein>
<evidence type="ECO:0000256" key="2">
    <source>
        <dbReference type="SAM" id="MobiDB-lite"/>
    </source>
</evidence>
<evidence type="ECO:0000313" key="4">
    <source>
        <dbReference type="EMBL" id="KAJ8250221.1"/>
    </source>
</evidence>
<keyword evidence="5" id="KW-1185">Reference proteome</keyword>
<gene>
    <name evidence="4" type="ORF">COCON_G00221430</name>
</gene>
<evidence type="ECO:0000256" key="1">
    <source>
        <dbReference type="ARBA" id="ARBA00010436"/>
    </source>
</evidence>
<evidence type="ECO:0000259" key="3">
    <source>
        <dbReference type="PROSITE" id="PS50006"/>
    </source>
</evidence>
<feature type="compositionally biased region" description="Low complexity" evidence="2">
    <location>
        <begin position="329"/>
        <end position="347"/>
    </location>
</feature>
<feature type="compositionally biased region" description="Polar residues" evidence="2">
    <location>
        <begin position="830"/>
        <end position="840"/>
    </location>
</feature>
<feature type="compositionally biased region" description="Basic and acidic residues" evidence="2">
    <location>
        <begin position="261"/>
        <end position="275"/>
    </location>
</feature>